<evidence type="ECO:0000256" key="2">
    <source>
        <dbReference type="ARBA" id="ARBA00040158"/>
    </source>
</evidence>
<protein>
    <recommendedName>
        <fullName evidence="2">DnaJ homolog subfamily B member 9</fullName>
    </recommendedName>
    <alternativeName>
        <fullName evidence="3">Endoplasmic reticulum DNA J domain-containing protein 4</fullName>
    </alternativeName>
</protein>
<evidence type="ECO:0000313" key="8">
    <source>
        <dbReference type="Proteomes" id="UP000053660"/>
    </source>
</evidence>
<dbReference type="GO" id="GO:0036503">
    <property type="term" value="P:ERAD pathway"/>
    <property type="evidence" value="ECO:0007669"/>
    <property type="project" value="TreeGrafter"/>
</dbReference>
<dbReference type="GO" id="GO:0051787">
    <property type="term" value="F:misfolded protein binding"/>
    <property type="evidence" value="ECO:0007669"/>
    <property type="project" value="TreeGrafter"/>
</dbReference>
<dbReference type="PANTHER" id="PTHR44360">
    <property type="entry name" value="DNAJ HOMOLOG SUBFAMILY B MEMBER 9"/>
    <property type="match status" value="1"/>
</dbReference>
<comment type="subunit">
    <text evidence="5">Interacts with HSPA5/BiP; interaction is direct. Interacts with ERN1/IRE1 (via the luminal region). Interacts with DERL1.</text>
</comment>
<dbReference type="Proteomes" id="UP000053660">
    <property type="component" value="Unassembled WGS sequence"/>
</dbReference>
<feature type="domain" description="J" evidence="6">
    <location>
        <begin position="4"/>
        <end position="46"/>
    </location>
</feature>
<dbReference type="GO" id="GO:0005783">
    <property type="term" value="C:endoplasmic reticulum"/>
    <property type="evidence" value="ECO:0007669"/>
    <property type="project" value="TreeGrafter"/>
</dbReference>
<gene>
    <name evidence="7" type="ORF">OESDEN_18841</name>
</gene>
<dbReference type="SMART" id="SM00271">
    <property type="entry name" value="DnaJ"/>
    <property type="match status" value="1"/>
</dbReference>
<dbReference type="InterPro" id="IPR036869">
    <property type="entry name" value="J_dom_sf"/>
</dbReference>
<dbReference type="EMBL" id="KN589407">
    <property type="protein sequence ID" value="KHJ81473.1"/>
    <property type="molecule type" value="Genomic_DNA"/>
</dbReference>
<evidence type="ECO:0000256" key="5">
    <source>
        <dbReference type="ARBA" id="ARBA00046365"/>
    </source>
</evidence>
<dbReference type="OrthoDB" id="10250354at2759"/>
<dbReference type="InterPro" id="IPR051948">
    <property type="entry name" value="Hsp70_co-chaperone_J-domain"/>
</dbReference>
<feature type="non-terminal residue" evidence="7">
    <location>
        <position position="46"/>
    </location>
</feature>
<evidence type="ECO:0000256" key="4">
    <source>
        <dbReference type="ARBA" id="ARBA00045428"/>
    </source>
</evidence>
<evidence type="ECO:0000259" key="6">
    <source>
        <dbReference type="PROSITE" id="PS50076"/>
    </source>
</evidence>
<keyword evidence="8" id="KW-1185">Reference proteome</keyword>
<evidence type="ECO:0000256" key="3">
    <source>
        <dbReference type="ARBA" id="ARBA00041533"/>
    </source>
</evidence>
<dbReference type="Pfam" id="PF00226">
    <property type="entry name" value="DnaJ"/>
    <property type="match status" value="1"/>
</dbReference>
<comment type="function">
    <text evidence="4">Co-chaperone for Hsp70 protein HSPA5/BiP that acts as a key repressor of the ERN1/IRE1-mediated unfolded protein response (UPR). J domain-containing co-chaperones stimulate the ATPase activity of Hsp70 proteins and are required for efficient substrate recognition by Hsp70 proteins. In the unstressed endoplasmic reticulum, interacts with the luminal region of ERN1/IRE1 and selectively recruits HSPA5/BiP: HSPA5/BiP disrupts the dimerization of the active ERN1/IRE1 luminal region, thereby inactivating ERN1/IRE1. Also involved in endoplasmic reticulum-associated degradation (ERAD) of misfolded proteins. Required for survival of B-cell progenitors and normal antibody production.</text>
</comment>
<dbReference type="PANTHER" id="PTHR44360:SF1">
    <property type="entry name" value="DNAJ HOMOLOG SUBFAMILY B MEMBER 9"/>
    <property type="match status" value="1"/>
</dbReference>
<evidence type="ECO:0000313" key="7">
    <source>
        <dbReference type="EMBL" id="KHJ81473.1"/>
    </source>
</evidence>
<name>A0A0B1S826_OESDE</name>
<dbReference type="PRINTS" id="PR00625">
    <property type="entry name" value="JDOMAIN"/>
</dbReference>
<reference evidence="7 8" key="1">
    <citation type="submission" date="2014-03" db="EMBL/GenBank/DDBJ databases">
        <title>Draft genome of the hookworm Oesophagostomum dentatum.</title>
        <authorList>
            <person name="Mitreva M."/>
        </authorList>
    </citation>
    <scope>NUCLEOTIDE SEQUENCE [LARGE SCALE GENOMIC DNA]</scope>
    <source>
        <strain evidence="7 8">OD-Hann</strain>
    </source>
</reference>
<keyword evidence="1" id="KW-0143">Chaperone</keyword>
<dbReference type="GO" id="GO:0051087">
    <property type="term" value="F:protein-folding chaperone binding"/>
    <property type="evidence" value="ECO:0007669"/>
    <property type="project" value="TreeGrafter"/>
</dbReference>
<dbReference type="SUPFAM" id="SSF46565">
    <property type="entry name" value="Chaperone J-domain"/>
    <property type="match status" value="1"/>
</dbReference>
<proteinExistence type="predicted"/>
<dbReference type="AlphaFoldDB" id="A0A0B1S826"/>
<organism evidence="7 8">
    <name type="scientific">Oesophagostomum dentatum</name>
    <name type="common">Nodular worm</name>
    <dbReference type="NCBI Taxonomy" id="61180"/>
    <lineage>
        <taxon>Eukaryota</taxon>
        <taxon>Metazoa</taxon>
        <taxon>Ecdysozoa</taxon>
        <taxon>Nematoda</taxon>
        <taxon>Chromadorea</taxon>
        <taxon>Rhabditida</taxon>
        <taxon>Rhabditina</taxon>
        <taxon>Rhabditomorpha</taxon>
        <taxon>Strongyloidea</taxon>
        <taxon>Strongylidae</taxon>
        <taxon>Oesophagostomum</taxon>
    </lineage>
</organism>
<evidence type="ECO:0000256" key="1">
    <source>
        <dbReference type="ARBA" id="ARBA00023186"/>
    </source>
</evidence>
<dbReference type="PROSITE" id="PS50076">
    <property type="entry name" value="DNAJ_2"/>
    <property type="match status" value="1"/>
</dbReference>
<sequence>MAKDYYKILGVAKGASDDEIKKAYRKMALKYHPDKNKEPGAENKFK</sequence>
<dbReference type="Gene3D" id="1.10.287.110">
    <property type="entry name" value="DnaJ domain"/>
    <property type="match status" value="1"/>
</dbReference>
<accession>A0A0B1S826</accession>
<dbReference type="InterPro" id="IPR001623">
    <property type="entry name" value="DnaJ_domain"/>
</dbReference>
<dbReference type="CDD" id="cd06257">
    <property type="entry name" value="DnaJ"/>
    <property type="match status" value="1"/>
</dbReference>